<dbReference type="RefSeq" id="WP_263123682.1">
    <property type="nucleotide sequence ID" value="NZ_CP106753.1"/>
</dbReference>
<sequence>MATTSNLTLFDWITLILLIIGGLNWGLVGAFEFDLVAALFGALSPVSRAVYVLVGVSAVYWIVVALTKLKTRNLP</sequence>
<evidence type="ECO:0000256" key="1">
    <source>
        <dbReference type="SAM" id="Phobius"/>
    </source>
</evidence>
<dbReference type="InterPro" id="IPR007211">
    <property type="entry name" value="DUF378"/>
</dbReference>
<dbReference type="Pfam" id="PF04070">
    <property type="entry name" value="DUF378"/>
    <property type="match status" value="1"/>
</dbReference>
<dbReference type="PANTHER" id="PTHR37304:SF1">
    <property type="entry name" value="MEMBRANE PROTEIN"/>
    <property type="match status" value="1"/>
</dbReference>
<proteinExistence type="predicted"/>
<evidence type="ECO:0000313" key="3">
    <source>
        <dbReference type="Proteomes" id="UP001061302"/>
    </source>
</evidence>
<evidence type="ECO:0000313" key="2">
    <source>
        <dbReference type="EMBL" id="UXY14383.1"/>
    </source>
</evidence>
<gene>
    <name evidence="2" type="ORF">N8I74_13785</name>
</gene>
<keyword evidence="1" id="KW-0812">Transmembrane</keyword>
<keyword evidence="1" id="KW-0472">Membrane</keyword>
<protein>
    <submittedName>
        <fullName evidence="2">DUF378 domain-containing protein</fullName>
    </submittedName>
</protein>
<feature type="transmembrane region" description="Helical" evidence="1">
    <location>
        <begin position="12"/>
        <end position="43"/>
    </location>
</feature>
<organism evidence="2 3">
    <name type="scientific">Chitiniphilus purpureus</name>
    <dbReference type="NCBI Taxonomy" id="2981137"/>
    <lineage>
        <taxon>Bacteria</taxon>
        <taxon>Pseudomonadati</taxon>
        <taxon>Pseudomonadota</taxon>
        <taxon>Betaproteobacteria</taxon>
        <taxon>Neisseriales</taxon>
        <taxon>Chitinibacteraceae</taxon>
        <taxon>Chitiniphilus</taxon>
    </lineage>
</organism>
<feature type="transmembrane region" description="Helical" evidence="1">
    <location>
        <begin position="49"/>
        <end position="69"/>
    </location>
</feature>
<name>A0ABY6DR43_9NEIS</name>
<reference evidence="2" key="1">
    <citation type="submission" date="2022-10" db="EMBL/GenBank/DDBJ databases">
        <title>Chitiniphilus purpureus sp. nov., a novel chitin-degrading bacterium isolated from crawfish pond sediment.</title>
        <authorList>
            <person name="Li K."/>
        </authorList>
    </citation>
    <scope>NUCLEOTIDE SEQUENCE</scope>
    <source>
        <strain evidence="2">CD1</strain>
    </source>
</reference>
<keyword evidence="3" id="KW-1185">Reference proteome</keyword>
<dbReference type="EMBL" id="CP106753">
    <property type="protein sequence ID" value="UXY14383.1"/>
    <property type="molecule type" value="Genomic_DNA"/>
</dbReference>
<accession>A0ABY6DR43</accession>
<dbReference type="PANTHER" id="PTHR37304">
    <property type="entry name" value="MEMBRANE PROTEIN-RELATED"/>
    <property type="match status" value="1"/>
</dbReference>
<dbReference type="Proteomes" id="UP001061302">
    <property type="component" value="Chromosome"/>
</dbReference>
<keyword evidence="1" id="KW-1133">Transmembrane helix</keyword>